<protein>
    <submittedName>
        <fullName evidence="8">Metal chaperone</fullName>
    </submittedName>
</protein>
<gene>
    <name evidence="8" type="ORF">AQPE_0910</name>
</gene>
<keyword evidence="2" id="KW-0378">Hydrolase</keyword>
<dbReference type="Gene3D" id="3.30.1220.10">
    <property type="entry name" value="CobW-like, C-terminal domain"/>
    <property type="match status" value="1"/>
</dbReference>
<keyword evidence="3" id="KW-0143">Chaperone</keyword>
<dbReference type="GO" id="GO:0016787">
    <property type="term" value="F:hydrolase activity"/>
    <property type="evidence" value="ECO:0007669"/>
    <property type="project" value="UniProtKB-KW"/>
</dbReference>
<evidence type="ECO:0000256" key="2">
    <source>
        <dbReference type="ARBA" id="ARBA00022801"/>
    </source>
</evidence>
<dbReference type="SUPFAM" id="SSF52540">
    <property type="entry name" value="P-loop containing nucleoside triphosphate hydrolases"/>
    <property type="match status" value="1"/>
</dbReference>
<dbReference type="RefSeq" id="WP_318349808.1">
    <property type="nucleotide sequence ID" value="NZ_AP018694.1"/>
</dbReference>
<organism evidence="8 9">
    <name type="scientific">Aquipluma nitroreducens</name>
    <dbReference type="NCBI Taxonomy" id="2010828"/>
    <lineage>
        <taxon>Bacteria</taxon>
        <taxon>Pseudomonadati</taxon>
        <taxon>Bacteroidota</taxon>
        <taxon>Bacteroidia</taxon>
        <taxon>Marinilabiliales</taxon>
        <taxon>Prolixibacteraceae</taxon>
        <taxon>Aquipluma</taxon>
    </lineage>
</organism>
<evidence type="ECO:0000256" key="4">
    <source>
        <dbReference type="ARBA" id="ARBA00034320"/>
    </source>
</evidence>
<evidence type="ECO:0000313" key="8">
    <source>
        <dbReference type="EMBL" id="BBE16766.1"/>
    </source>
</evidence>
<evidence type="ECO:0000256" key="3">
    <source>
        <dbReference type="ARBA" id="ARBA00023186"/>
    </source>
</evidence>
<accession>A0A5K7S5G2</accession>
<dbReference type="InterPro" id="IPR051316">
    <property type="entry name" value="Zinc-reg_GTPase_activator"/>
</dbReference>
<dbReference type="InterPro" id="IPR003495">
    <property type="entry name" value="CobW/HypB/UreG_nucleotide-bd"/>
</dbReference>
<dbReference type="Pfam" id="PF07683">
    <property type="entry name" value="CobW_C"/>
    <property type="match status" value="1"/>
</dbReference>
<dbReference type="InterPro" id="IPR036627">
    <property type="entry name" value="CobW-likC_sf"/>
</dbReference>
<dbReference type="Proteomes" id="UP001193389">
    <property type="component" value="Chromosome"/>
</dbReference>
<dbReference type="AlphaFoldDB" id="A0A5K7S5G2"/>
<dbReference type="GO" id="GO:0005737">
    <property type="term" value="C:cytoplasm"/>
    <property type="evidence" value="ECO:0007669"/>
    <property type="project" value="TreeGrafter"/>
</dbReference>
<sequence length="322" mass="36892">MPVKPKIPVTIVTGFLGSGKTTFINNLLLQNYDVKIGLIENEFGEVSIDSKLIANYQPENIIELNNGCICCSIFNEFSLALQELVKKNDHLEQLIIETTGIADPGPIIEPFFQDPDLERLFELSGTICLVDSVNFQEEIGNFEQQKQIMLSDLIILNKVGDADETKLAYVRKKISALNRTAQLVETNFAFLDSAHLYMLQPQIQDEFIKKLRRPFYSEPEHSDFHSFTIRFSGYINEPRFREWFKYFASIYRKQIFRIKGMVNFENNPLTGIVQSVGGMTNISEGSVANPYEPLENVIVFIGKGISKFEIEKMFQQYLLQEN</sequence>
<keyword evidence="1" id="KW-0547">Nucleotide-binding</keyword>
<evidence type="ECO:0000256" key="6">
    <source>
        <dbReference type="ARBA" id="ARBA00049117"/>
    </source>
</evidence>
<dbReference type="GO" id="GO:0000166">
    <property type="term" value="F:nucleotide binding"/>
    <property type="evidence" value="ECO:0007669"/>
    <property type="project" value="UniProtKB-KW"/>
</dbReference>
<comment type="function">
    <text evidence="5">Zinc chaperone that directly transfers zinc cofactor to target proteins, thereby activating them. Zinc is transferred from the CXCC motif in the GTPase domain to the zinc binding site in target proteins in a process requiring GTP hydrolysis.</text>
</comment>
<reference evidence="8" key="1">
    <citation type="journal article" date="2020" name="Int. J. Syst. Evol. Microbiol.">
        <title>Aquipluma nitroreducens gen. nov. sp. nov., a novel facultatively anaerobic bacterium isolated from a freshwater lake.</title>
        <authorList>
            <person name="Watanabe M."/>
            <person name="Kojima H."/>
            <person name="Fukui M."/>
        </authorList>
    </citation>
    <scope>NUCLEOTIDE SEQUENCE</scope>
    <source>
        <strain evidence="8">MeG22</strain>
    </source>
</reference>
<evidence type="ECO:0000259" key="7">
    <source>
        <dbReference type="SMART" id="SM00833"/>
    </source>
</evidence>
<dbReference type="Gene3D" id="3.40.50.300">
    <property type="entry name" value="P-loop containing nucleotide triphosphate hydrolases"/>
    <property type="match status" value="1"/>
</dbReference>
<dbReference type="InterPro" id="IPR011629">
    <property type="entry name" value="CobW-like_C"/>
</dbReference>
<dbReference type="CDD" id="cd03112">
    <property type="entry name" value="CobW-like"/>
    <property type="match status" value="1"/>
</dbReference>
<comment type="similarity">
    <text evidence="4">Belongs to the SIMIBI class G3E GTPase family. ZNG1 subfamily.</text>
</comment>
<comment type="catalytic activity">
    <reaction evidence="6">
        <text>GTP + H2O = GDP + phosphate + H(+)</text>
        <dbReference type="Rhea" id="RHEA:19669"/>
        <dbReference type="ChEBI" id="CHEBI:15377"/>
        <dbReference type="ChEBI" id="CHEBI:15378"/>
        <dbReference type="ChEBI" id="CHEBI:37565"/>
        <dbReference type="ChEBI" id="CHEBI:43474"/>
        <dbReference type="ChEBI" id="CHEBI:58189"/>
    </reaction>
    <physiologicalReaction direction="left-to-right" evidence="6">
        <dbReference type="Rhea" id="RHEA:19670"/>
    </physiologicalReaction>
</comment>
<dbReference type="KEGG" id="anf:AQPE_0910"/>
<evidence type="ECO:0000256" key="1">
    <source>
        <dbReference type="ARBA" id="ARBA00022741"/>
    </source>
</evidence>
<feature type="domain" description="CobW C-terminal" evidence="7">
    <location>
        <begin position="224"/>
        <end position="318"/>
    </location>
</feature>
<dbReference type="SUPFAM" id="SSF90002">
    <property type="entry name" value="Hypothetical protein YjiA, C-terminal domain"/>
    <property type="match status" value="1"/>
</dbReference>
<name>A0A5K7S5G2_9BACT</name>
<dbReference type="EMBL" id="AP018694">
    <property type="protein sequence ID" value="BBE16766.1"/>
    <property type="molecule type" value="Genomic_DNA"/>
</dbReference>
<proteinExistence type="inferred from homology"/>
<dbReference type="PANTHER" id="PTHR13748">
    <property type="entry name" value="COBW-RELATED"/>
    <property type="match status" value="1"/>
</dbReference>
<dbReference type="InterPro" id="IPR027417">
    <property type="entry name" value="P-loop_NTPase"/>
</dbReference>
<keyword evidence="9" id="KW-1185">Reference proteome</keyword>
<evidence type="ECO:0000313" key="9">
    <source>
        <dbReference type="Proteomes" id="UP001193389"/>
    </source>
</evidence>
<evidence type="ECO:0000256" key="5">
    <source>
        <dbReference type="ARBA" id="ARBA00045658"/>
    </source>
</evidence>
<dbReference type="PANTHER" id="PTHR13748:SF62">
    <property type="entry name" value="COBW DOMAIN-CONTAINING PROTEIN"/>
    <property type="match status" value="1"/>
</dbReference>
<dbReference type="Pfam" id="PF02492">
    <property type="entry name" value="cobW"/>
    <property type="match status" value="1"/>
</dbReference>
<dbReference type="SMART" id="SM00833">
    <property type="entry name" value="CobW_C"/>
    <property type="match status" value="1"/>
</dbReference>